<feature type="transmembrane region" description="Helical" evidence="5">
    <location>
        <begin position="375"/>
        <end position="396"/>
    </location>
</feature>
<keyword evidence="7" id="KW-1185">Reference proteome</keyword>
<dbReference type="SUPFAM" id="SSF103473">
    <property type="entry name" value="MFS general substrate transporter"/>
    <property type="match status" value="1"/>
</dbReference>
<protein>
    <submittedName>
        <fullName evidence="6">Putative polyamine transporter</fullName>
    </submittedName>
</protein>
<dbReference type="Pfam" id="PF07690">
    <property type="entry name" value="MFS_1"/>
    <property type="match status" value="1"/>
</dbReference>
<dbReference type="Gene3D" id="1.20.1250.20">
    <property type="entry name" value="MFS general substrate transporter like domains"/>
    <property type="match status" value="1"/>
</dbReference>
<evidence type="ECO:0000256" key="1">
    <source>
        <dbReference type="ARBA" id="ARBA00004141"/>
    </source>
</evidence>
<dbReference type="PANTHER" id="PTHR23502:SF22">
    <property type="entry name" value="MAJOR FACILITATOR SUPERFAMILY (MFS) PROFILE DOMAIN-CONTAINING PROTEIN"/>
    <property type="match status" value="1"/>
</dbReference>
<evidence type="ECO:0000256" key="3">
    <source>
        <dbReference type="ARBA" id="ARBA00022989"/>
    </source>
</evidence>
<dbReference type="GO" id="GO:0022857">
    <property type="term" value="F:transmembrane transporter activity"/>
    <property type="evidence" value="ECO:0007669"/>
    <property type="project" value="InterPro"/>
</dbReference>
<gene>
    <name evidence="6" type="ORF">EV356DRAFT_501504</name>
</gene>
<dbReference type="InterPro" id="IPR036259">
    <property type="entry name" value="MFS_trans_sf"/>
</dbReference>
<keyword evidence="2 5" id="KW-0812">Transmembrane</keyword>
<feature type="transmembrane region" description="Helical" evidence="5">
    <location>
        <begin position="285"/>
        <end position="314"/>
    </location>
</feature>
<dbReference type="Proteomes" id="UP000800092">
    <property type="component" value="Unassembled WGS sequence"/>
</dbReference>
<sequence>MQTESPISGTSEKAGLQLDPEAVSVESSTVNLIPAPTQSPDDPLNWASWRKATAIFTLALTGLFMSGAPTANQLGYVVQAPLYHKTPNQMSYGASASIAGFIAGPFAYPFLFGLFGRVSVLFWSIVVLFFCQVWAAEMTSSGDFIPLIMSRWIAGLTGSVAAVVGNGYIIDTCFLHQRGRLFAVFELSFLFGAVGPTTIGGFIVQNQSLGWPWMFWWTCIALGVCAVLVFFFVEETNFDRLNNTCIRPQGSYLAQRLTTVFTGWKVIPRSQLSEMGSRTLKSFEILIAPVTIATGLYSTMAFGFSIMCQLFINIIIQLPPQAGGYGFTPQRNGYFSFTSWVALLVAWTIGSLVNDRIPLQTARRNQGVWHPEYRLLPLVIPGLLLPIGLGIYGAALEYHLHYMVLALGQFLVQLSSQLSVPICVNYVTESFISSPIEVAIAMNAWRLFLGLGLPFATEPWIEKVGPGWAFGTAAFMMVAAGLWMIVVAMKGHALRRLQVSSHLADAEDGAVVS</sequence>
<comment type="subcellular location">
    <subcellularLocation>
        <location evidence="1">Membrane</location>
        <topology evidence="1">Multi-pass membrane protein</topology>
    </subcellularLocation>
</comment>
<reference evidence="6" key="1">
    <citation type="journal article" date="2020" name="Stud. Mycol.">
        <title>101 Dothideomycetes genomes: a test case for predicting lifestyles and emergence of pathogens.</title>
        <authorList>
            <person name="Haridas S."/>
            <person name="Albert R."/>
            <person name="Binder M."/>
            <person name="Bloem J."/>
            <person name="Labutti K."/>
            <person name="Salamov A."/>
            <person name="Andreopoulos B."/>
            <person name="Baker S."/>
            <person name="Barry K."/>
            <person name="Bills G."/>
            <person name="Bluhm B."/>
            <person name="Cannon C."/>
            <person name="Castanera R."/>
            <person name="Culley D."/>
            <person name="Daum C."/>
            <person name="Ezra D."/>
            <person name="Gonzalez J."/>
            <person name="Henrissat B."/>
            <person name="Kuo A."/>
            <person name="Liang C."/>
            <person name="Lipzen A."/>
            <person name="Lutzoni F."/>
            <person name="Magnuson J."/>
            <person name="Mondo S."/>
            <person name="Nolan M."/>
            <person name="Ohm R."/>
            <person name="Pangilinan J."/>
            <person name="Park H.-J."/>
            <person name="Ramirez L."/>
            <person name="Alfaro M."/>
            <person name="Sun H."/>
            <person name="Tritt A."/>
            <person name="Yoshinaga Y."/>
            <person name="Zwiers L.-H."/>
            <person name="Turgeon B."/>
            <person name="Goodwin S."/>
            <person name="Spatafora J."/>
            <person name="Crous P."/>
            <person name="Grigoriev I."/>
        </authorList>
    </citation>
    <scope>NUCLEOTIDE SEQUENCE</scope>
    <source>
        <strain evidence="6">Tuck. ex Michener</strain>
    </source>
</reference>
<dbReference type="AlphaFoldDB" id="A0A6A6HAV6"/>
<feature type="transmembrane region" description="Helical" evidence="5">
    <location>
        <begin position="148"/>
        <end position="169"/>
    </location>
</feature>
<feature type="transmembrane region" description="Helical" evidence="5">
    <location>
        <begin position="181"/>
        <end position="203"/>
    </location>
</feature>
<dbReference type="InterPro" id="IPR011701">
    <property type="entry name" value="MFS"/>
</dbReference>
<feature type="transmembrane region" description="Helical" evidence="5">
    <location>
        <begin position="334"/>
        <end position="354"/>
    </location>
</feature>
<dbReference type="OrthoDB" id="2533084at2759"/>
<dbReference type="EMBL" id="ML991797">
    <property type="protein sequence ID" value="KAF2234613.1"/>
    <property type="molecule type" value="Genomic_DNA"/>
</dbReference>
<feature type="transmembrane region" description="Helical" evidence="5">
    <location>
        <begin position="91"/>
        <end position="111"/>
    </location>
</feature>
<keyword evidence="4 5" id="KW-0472">Membrane</keyword>
<name>A0A6A6HAV6_VIRVR</name>
<dbReference type="PANTHER" id="PTHR23502">
    <property type="entry name" value="MAJOR FACILITATOR SUPERFAMILY"/>
    <property type="match status" value="1"/>
</dbReference>
<evidence type="ECO:0000256" key="2">
    <source>
        <dbReference type="ARBA" id="ARBA00022692"/>
    </source>
</evidence>
<evidence type="ECO:0000313" key="6">
    <source>
        <dbReference type="EMBL" id="KAF2234613.1"/>
    </source>
</evidence>
<feature type="transmembrane region" description="Helical" evidence="5">
    <location>
        <begin position="52"/>
        <end position="71"/>
    </location>
</feature>
<evidence type="ECO:0000313" key="7">
    <source>
        <dbReference type="Proteomes" id="UP000800092"/>
    </source>
</evidence>
<proteinExistence type="predicted"/>
<feature type="transmembrane region" description="Helical" evidence="5">
    <location>
        <begin position="118"/>
        <end position="136"/>
    </location>
</feature>
<organism evidence="6 7">
    <name type="scientific">Viridothelium virens</name>
    <name type="common">Speckled blister lichen</name>
    <name type="synonym">Trypethelium virens</name>
    <dbReference type="NCBI Taxonomy" id="1048519"/>
    <lineage>
        <taxon>Eukaryota</taxon>
        <taxon>Fungi</taxon>
        <taxon>Dikarya</taxon>
        <taxon>Ascomycota</taxon>
        <taxon>Pezizomycotina</taxon>
        <taxon>Dothideomycetes</taxon>
        <taxon>Dothideomycetes incertae sedis</taxon>
        <taxon>Trypetheliales</taxon>
        <taxon>Trypetheliaceae</taxon>
        <taxon>Viridothelium</taxon>
    </lineage>
</organism>
<accession>A0A6A6HAV6</accession>
<feature type="transmembrane region" description="Helical" evidence="5">
    <location>
        <begin position="468"/>
        <end position="488"/>
    </location>
</feature>
<dbReference type="GO" id="GO:0005886">
    <property type="term" value="C:plasma membrane"/>
    <property type="evidence" value="ECO:0007669"/>
    <property type="project" value="TreeGrafter"/>
</dbReference>
<feature type="transmembrane region" description="Helical" evidence="5">
    <location>
        <begin position="215"/>
        <end position="233"/>
    </location>
</feature>
<evidence type="ECO:0000256" key="5">
    <source>
        <dbReference type="SAM" id="Phobius"/>
    </source>
</evidence>
<keyword evidence="3 5" id="KW-1133">Transmembrane helix</keyword>
<evidence type="ECO:0000256" key="4">
    <source>
        <dbReference type="ARBA" id="ARBA00023136"/>
    </source>
</evidence>